<dbReference type="PANTHER" id="PTHR15431:SF9">
    <property type="entry name" value="CENTROSOMAL PROTEIN 43"/>
    <property type="match status" value="1"/>
</dbReference>
<feature type="compositionally biased region" description="Polar residues" evidence="4">
    <location>
        <begin position="467"/>
        <end position="481"/>
    </location>
</feature>
<dbReference type="EMBL" id="OU893341">
    <property type="protein sequence ID" value="CAG9783107.1"/>
    <property type="molecule type" value="Genomic_DNA"/>
</dbReference>
<evidence type="ECO:0000256" key="1">
    <source>
        <dbReference type="ARBA" id="ARBA00004245"/>
    </source>
</evidence>
<dbReference type="PANTHER" id="PTHR15431">
    <property type="entry name" value="FGFR1 ONCOGENE PARTNER/LISH DOMAIN-CONTAINING PROTEIN"/>
    <property type="match status" value="1"/>
</dbReference>
<dbReference type="PROSITE" id="PS50896">
    <property type="entry name" value="LISH"/>
    <property type="match status" value="1"/>
</dbReference>
<evidence type="ECO:0000256" key="2">
    <source>
        <dbReference type="ARBA" id="ARBA00022490"/>
    </source>
</evidence>
<gene>
    <name evidence="5" type="ORF">DIATSA_LOCUS1302</name>
</gene>
<dbReference type="InterPro" id="IPR006594">
    <property type="entry name" value="LisH"/>
</dbReference>
<dbReference type="GO" id="GO:0005813">
    <property type="term" value="C:centrosome"/>
    <property type="evidence" value="ECO:0007669"/>
    <property type="project" value="TreeGrafter"/>
</dbReference>
<dbReference type="OrthoDB" id="2160638at2759"/>
<keyword evidence="2" id="KW-0963">Cytoplasm</keyword>
<dbReference type="Proteomes" id="UP001153714">
    <property type="component" value="Chromosome 10"/>
</dbReference>
<feature type="compositionally biased region" description="Low complexity" evidence="4">
    <location>
        <begin position="189"/>
        <end position="198"/>
    </location>
</feature>
<feature type="region of interest" description="Disordered" evidence="4">
    <location>
        <begin position="346"/>
        <end position="365"/>
    </location>
</feature>
<feature type="region of interest" description="Disordered" evidence="4">
    <location>
        <begin position="185"/>
        <end position="206"/>
    </location>
</feature>
<evidence type="ECO:0000256" key="3">
    <source>
        <dbReference type="ARBA" id="ARBA00023212"/>
    </source>
</evidence>
<proteinExistence type="predicted"/>
<name>A0A9N9QTS2_9NEOP</name>
<reference evidence="5" key="2">
    <citation type="submission" date="2022-10" db="EMBL/GenBank/DDBJ databases">
        <authorList>
            <consortium name="ENA_rothamsted_submissions"/>
            <consortium name="culmorum"/>
            <person name="King R."/>
        </authorList>
    </citation>
    <scope>NUCLEOTIDE SEQUENCE</scope>
</reference>
<evidence type="ECO:0000256" key="4">
    <source>
        <dbReference type="SAM" id="MobiDB-lite"/>
    </source>
</evidence>
<evidence type="ECO:0008006" key="7">
    <source>
        <dbReference type="Google" id="ProtNLM"/>
    </source>
</evidence>
<keyword evidence="6" id="KW-1185">Reference proteome</keyword>
<organism evidence="5 6">
    <name type="scientific">Diatraea saccharalis</name>
    <name type="common">sugarcane borer</name>
    <dbReference type="NCBI Taxonomy" id="40085"/>
    <lineage>
        <taxon>Eukaryota</taxon>
        <taxon>Metazoa</taxon>
        <taxon>Ecdysozoa</taxon>
        <taxon>Arthropoda</taxon>
        <taxon>Hexapoda</taxon>
        <taxon>Insecta</taxon>
        <taxon>Pterygota</taxon>
        <taxon>Neoptera</taxon>
        <taxon>Endopterygota</taxon>
        <taxon>Lepidoptera</taxon>
        <taxon>Glossata</taxon>
        <taxon>Ditrysia</taxon>
        <taxon>Pyraloidea</taxon>
        <taxon>Crambidae</taxon>
        <taxon>Crambinae</taxon>
        <taxon>Diatraea</taxon>
    </lineage>
</organism>
<feature type="compositionally biased region" description="Basic and acidic residues" evidence="4">
    <location>
        <begin position="346"/>
        <end position="363"/>
    </location>
</feature>
<feature type="compositionally biased region" description="Low complexity" evidence="4">
    <location>
        <begin position="452"/>
        <end position="463"/>
    </location>
</feature>
<accession>A0A9N9QTS2</accession>
<sequence length="487" mass="54579">MAQSEDTELRDLVMDALEKNGSLAKIRALLRANIFLAFEDDYESIKQNITLDSVLKLPEGLLALSIVHEFLEFCNLRNTLFVYKSETRQEREYKYEGQKKLCEKLNVKQDSSGQPVLVSILKYFLKSHQRHYNDRNSIHGTTKNDNMNYKDDQNCTYIVHDDSSTTTSQTHSDNSSDEKTKLHLRLQLDNSDTDTSSDSARDKSSSEYIPNAHILHSNDNHITPKHNVTNVMEENEKNLTINDSKENSATYFLNELKIIQNSSSDSTSYAELKPFNASEEKLLNTTGIPIPLENNNANGIPKQSPGKENIKIDHINNGSEVKDDSVPNTLNSILSLPLKEENETNKDKIKIKHTQESSVKSESETAEYSYDFSLSGGSKHNDIDSDHHSPKFVQEDYIDKNISAGSPRDSHSSRSSVSISDVADLISEKSLSIGPINNEKSINRSKEPSLHSSKSPRSIKSPINDSGDFSDSPVPSISNLSLDIHSD</sequence>
<evidence type="ECO:0000313" key="5">
    <source>
        <dbReference type="EMBL" id="CAG9783107.1"/>
    </source>
</evidence>
<reference evidence="5" key="1">
    <citation type="submission" date="2021-12" db="EMBL/GenBank/DDBJ databases">
        <authorList>
            <person name="King R."/>
        </authorList>
    </citation>
    <scope>NUCLEOTIDE SEQUENCE</scope>
</reference>
<dbReference type="Gene3D" id="1.20.960.40">
    <property type="match status" value="1"/>
</dbReference>
<evidence type="ECO:0000313" key="6">
    <source>
        <dbReference type="Proteomes" id="UP001153714"/>
    </source>
</evidence>
<keyword evidence="3" id="KW-0206">Cytoskeleton</keyword>
<protein>
    <recommendedName>
        <fullName evidence="7">LisH domain-containing protein</fullName>
    </recommendedName>
</protein>
<dbReference type="AlphaFoldDB" id="A0A9N9QTS2"/>
<comment type="subcellular location">
    <subcellularLocation>
        <location evidence="1">Cytoplasm</location>
        <location evidence="1">Cytoskeleton</location>
    </subcellularLocation>
</comment>
<feature type="region of interest" description="Disordered" evidence="4">
    <location>
        <begin position="433"/>
        <end position="487"/>
    </location>
</feature>